<reference evidence="2 3" key="1">
    <citation type="submission" date="2017-07" db="EMBL/GenBank/DDBJ databases">
        <title>Elstera cyanobacteriorum sp. nov., a novel bacterium isolated from cyanobacterial aggregates in a eutrophic lake.</title>
        <authorList>
            <person name="Cai H."/>
        </authorList>
    </citation>
    <scope>NUCLEOTIDE SEQUENCE [LARGE SCALE GENOMIC DNA]</scope>
    <source>
        <strain evidence="2 3">TH019</strain>
    </source>
</reference>
<dbReference type="AlphaFoldDB" id="A0A255XX24"/>
<keyword evidence="3" id="KW-1185">Reference proteome</keyword>
<dbReference type="InterPro" id="IPR050993">
    <property type="entry name" value="Isochorismatase_domain"/>
</dbReference>
<organism evidence="2 3">
    <name type="scientific">Elstera cyanobacteriorum</name>
    <dbReference type="NCBI Taxonomy" id="2022747"/>
    <lineage>
        <taxon>Bacteria</taxon>
        <taxon>Pseudomonadati</taxon>
        <taxon>Pseudomonadota</taxon>
        <taxon>Alphaproteobacteria</taxon>
        <taxon>Rhodospirillales</taxon>
        <taxon>Rhodospirillaceae</taxon>
        <taxon>Elstera</taxon>
    </lineage>
</organism>
<dbReference type="Gene3D" id="3.40.50.850">
    <property type="entry name" value="Isochorismatase-like"/>
    <property type="match status" value="1"/>
</dbReference>
<evidence type="ECO:0000259" key="1">
    <source>
        <dbReference type="Pfam" id="PF00857"/>
    </source>
</evidence>
<dbReference type="OrthoDB" id="9796958at2"/>
<dbReference type="PANTHER" id="PTHR14119">
    <property type="entry name" value="HYDROLASE"/>
    <property type="match status" value="1"/>
</dbReference>
<proteinExistence type="predicted"/>
<dbReference type="InterPro" id="IPR000868">
    <property type="entry name" value="Isochorismatase-like_dom"/>
</dbReference>
<gene>
    <name evidence="2" type="ORF">CHR90_01440</name>
</gene>
<evidence type="ECO:0000313" key="3">
    <source>
        <dbReference type="Proteomes" id="UP000216361"/>
    </source>
</evidence>
<comment type="caution">
    <text evidence="2">The sequence shown here is derived from an EMBL/GenBank/DDBJ whole genome shotgun (WGS) entry which is preliminary data.</text>
</comment>
<dbReference type="EMBL" id="NOXS01000021">
    <property type="protein sequence ID" value="OYQ21549.1"/>
    <property type="molecule type" value="Genomic_DNA"/>
</dbReference>
<protein>
    <recommendedName>
        <fullName evidence="1">Isochorismatase-like domain-containing protein</fullName>
    </recommendedName>
</protein>
<dbReference type="Proteomes" id="UP000216361">
    <property type="component" value="Unassembled WGS sequence"/>
</dbReference>
<evidence type="ECO:0000313" key="2">
    <source>
        <dbReference type="EMBL" id="OYQ21549.1"/>
    </source>
</evidence>
<dbReference type="SUPFAM" id="SSF52499">
    <property type="entry name" value="Isochorismatase-like hydrolases"/>
    <property type="match status" value="1"/>
</dbReference>
<dbReference type="PANTHER" id="PTHR14119:SF3">
    <property type="entry name" value="ISOCHORISMATASE DOMAIN-CONTAINING PROTEIN 2"/>
    <property type="match status" value="1"/>
</dbReference>
<accession>A0A255XX24</accession>
<sequence>MLLSAENSLLLLIDYQTKLMPAIAEGARVLNRARLLTDAAQACGVPIWATEQYPHGLGETVPDLIPLITRRLTKTHFNAATEAHVQDALALWQGRRIVLAGCEAHVCLLQTALGLKSQGWAVSVALDACGSRHLDDKALARDRLIHAGLPLISVEMAAFEWAEHKDSAAFKAVLGAVKHAD</sequence>
<feature type="domain" description="Isochorismatase-like" evidence="1">
    <location>
        <begin position="8"/>
        <end position="155"/>
    </location>
</feature>
<dbReference type="InterPro" id="IPR036380">
    <property type="entry name" value="Isochorismatase-like_sf"/>
</dbReference>
<dbReference type="RefSeq" id="WP_094407002.1">
    <property type="nucleotide sequence ID" value="NZ_BMJZ01000010.1"/>
</dbReference>
<name>A0A255XX24_9PROT</name>
<dbReference type="Pfam" id="PF00857">
    <property type="entry name" value="Isochorismatase"/>
    <property type="match status" value="1"/>
</dbReference>